<dbReference type="AlphaFoldDB" id="A0AAZ3PRN3"/>
<dbReference type="PANTHER" id="PTHR31817:SF1">
    <property type="entry name" value="MICROTUBULE-ASSOCIATED TYROSINE CARBOXYPEPTIDASE 1"/>
    <property type="match status" value="1"/>
</dbReference>
<proteinExistence type="predicted"/>
<evidence type="ECO:0008006" key="8">
    <source>
        <dbReference type="Google" id="ProtNLM"/>
    </source>
</evidence>
<comment type="cofactor">
    <cofactor evidence="1">
        <name>Zn(2+)</name>
        <dbReference type="ChEBI" id="CHEBI:29105"/>
    </cofactor>
</comment>
<evidence type="ECO:0000256" key="3">
    <source>
        <dbReference type="ARBA" id="ARBA00022801"/>
    </source>
</evidence>
<keyword evidence="4" id="KW-0482">Metalloprotease</keyword>
<feature type="compositionally biased region" description="Low complexity" evidence="5">
    <location>
        <begin position="66"/>
        <end position="82"/>
    </location>
</feature>
<dbReference type="InterPro" id="IPR012548">
    <property type="entry name" value="MATCAP"/>
</dbReference>
<protein>
    <recommendedName>
        <fullName evidence="8">KIAA0895-like</fullName>
    </recommendedName>
</protein>
<gene>
    <name evidence="6" type="primary">KIAA0895L</name>
</gene>
<accession>A0AAZ3PRN3</accession>
<name>A0AAZ3PRN3_ONCTS</name>
<evidence type="ECO:0000256" key="5">
    <source>
        <dbReference type="SAM" id="MobiDB-lite"/>
    </source>
</evidence>
<dbReference type="PANTHER" id="PTHR31817">
    <property type="match status" value="1"/>
</dbReference>
<dbReference type="Proteomes" id="UP000694402">
    <property type="component" value="Unassembled WGS sequence"/>
</dbReference>
<dbReference type="Ensembl" id="ENSOTST00005184554.1">
    <property type="protein sequence ID" value="ENSOTSP00005118474.1"/>
    <property type="gene ID" value="ENSOTSG00005076684.1"/>
</dbReference>
<reference evidence="6" key="2">
    <citation type="submission" date="2025-08" db="UniProtKB">
        <authorList>
            <consortium name="Ensembl"/>
        </authorList>
    </citation>
    <scope>IDENTIFICATION</scope>
</reference>
<feature type="compositionally biased region" description="Polar residues" evidence="5">
    <location>
        <begin position="128"/>
        <end position="139"/>
    </location>
</feature>
<keyword evidence="3" id="KW-0378">Hydrolase</keyword>
<reference evidence="6" key="3">
    <citation type="submission" date="2025-09" db="UniProtKB">
        <authorList>
            <consortium name="Ensembl"/>
        </authorList>
    </citation>
    <scope>IDENTIFICATION</scope>
</reference>
<feature type="compositionally biased region" description="Polar residues" evidence="5">
    <location>
        <begin position="146"/>
        <end position="162"/>
    </location>
</feature>
<dbReference type="GO" id="GO:0008237">
    <property type="term" value="F:metallopeptidase activity"/>
    <property type="evidence" value="ECO:0007669"/>
    <property type="project" value="UniProtKB-KW"/>
</dbReference>
<reference evidence="7" key="1">
    <citation type="journal article" date="2018" name="PLoS ONE">
        <title>Chinook salmon (Oncorhynchus tshawytscha) genome and transcriptome.</title>
        <authorList>
            <person name="Christensen K.A."/>
            <person name="Leong J.S."/>
            <person name="Sakhrani D."/>
            <person name="Biagi C.A."/>
            <person name="Minkley D.R."/>
            <person name="Withler R.E."/>
            <person name="Rondeau E.B."/>
            <person name="Koop B.F."/>
            <person name="Devlin R.H."/>
        </authorList>
    </citation>
    <scope>NUCLEOTIDE SEQUENCE [LARGE SCALE GENOMIC DNA]</scope>
</reference>
<dbReference type="Pfam" id="PF08014">
    <property type="entry name" value="MATCAP"/>
    <property type="match status" value="1"/>
</dbReference>
<feature type="compositionally biased region" description="Polar residues" evidence="5">
    <location>
        <begin position="44"/>
        <end position="65"/>
    </location>
</feature>
<evidence type="ECO:0000256" key="2">
    <source>
        <dbReference type="ARBA" id="ARBA00022670"/>
    </source>
</evidence>
<evidence type="ECO:0000256" key="4">
    <source>
        <dbReference type="ARBA" id="ARBA00023049"/>
    </source>
</evidence>
<keyword evidence="7" id="KW-1185">Reference proteome</keyword>
<organism evidence="6 7">
    <name type="scientific">Oncorhynchus tshawytscha</name>
    <name type="common">Chinook salmon</name>
    <name type="synonym">Salmo tshawytscha</name>
    <dbReference type="NCBI Taxonomy" id="74940"/>
    <lineage>
        <taxon>Eukaryota</taxon>
        <taxon>Metazoa</taxon>
        <taxon>Chordata</taxon>
        <taxon>Craniata</taxon>
        <taxon>Vertebrata</taxon>
        <taxon>Euteleostomi</taxon>
        <taxon>Actinopterygii</taxon>
        <taxon>Neopterygii</taxon>
        <taxon>Teleostei</taxon>
        <taxon>Protacanthopterygii</taxon>
        <taxon>Salmoniformes</taxon>
        <taxon>Salmonidae</taxon>
        <taxon>Salmoninae</taxon>
        <taxon>Oncorhynchus</taxon>
    </lineage>
</organism>
<feature type="region of interest" description="Disordered" evidence="5">
    <location>
        <begin position="212"/>
        <end position="254"/>
    </location>
</feature>
<evidence type="ECO:0000256" key="1">
    <source>
        <dbReference type="ARBA" id="ARBA00001947"/>
    </source>
</evidence>
<keyword evidence="2" id="KW-0645">Protease</keyword>
<feature type="compositionally biased region" description="Basic and acidic residues" evidence="5">
    <location>
        <begin position="83"/>
        <end position="100"/>
    </location>
</feature>
<evidence type="ECO:0000313" key="7">
    <source>
        <dbReference type="Proteomes" id="UP000694402"/>
    </source>
</evidence>
<evidence type="ECO:0000313" key="6">
    <source>
        <dbReference type="Ensembl" id="ENSOTSP00005118474.1"/>
    </source>
</evidence>
<dbReference type="GeneTree" id="ENSGT00390000004417"/>
<feature type="compositionally biased region" description="Low complexity" evidence="5">
    <location>
        <begin position="226"/>
        <end position="246"/>
    </location>
</feature>
<sequence length="653" mass="72643">MVLDPGEDCMDRTDVDGVGGSSSTTDLTGPEPRPDPRKTTTTDSTGLENTSPEPPKTTNNNSTRLENTSPEPPKTTTNSTPTKTEETRPDTTKTAKRTEEPTADPPTTTNTRLHARTSRVTKRERVSNSHNGPQPQPQSLVADVSLTPSPRSSVGSSTNSYRSVLPFDGPVVSLRRDVTVATASSRNKVATRPALRRPLSLDVTPLRLRGSEPALDRGVLQPPWHSAGGPSTAPSPPARSLTSPSLGPGGWMRRSESTCTVNNSSMGLRATRGRMRPATSLPHIARGFGGASPLPLPSTPRGPCLLVALRPINLDQERQAFFQSDYKYDPQFEYSTPEPSAVLEKYKDGSDLFLAQAVGIMECILRKFGNYENFEEVTGGSILPKSRVWAAARKYLQKENCVGEVVVCLMMMMMKVIMMMKVVVCLSDELLSQAVMMVESCRPTLTINLSGARQHWLEGMLRHEIGTHYLRGVNNNLQPWSTSAGRKQYGLKPANPTEEGLASLHSVLLRKQPYLWRAALLYYTVYHATRMGFSQLFSHIAQFVQDPAVRWEYCLRAKRGQTDTSEPGCFSKDQVYLDGILRILRHRRNIDFKMLTSLGKVSFEDVERLRHIAVLRRTRIPHFMQDQEKYLQHLDHIVTVNELSDAQLRELLP</sequence>
<dbReference type="GO" id="GO:0006508">
    <property type="term" value="P:proteolysis"/>
    <property type="evidence" value="ECO:0007669"/>
    <property type="project" value="UniProtKB-KW"/>
</dbReference>
<feature type="region of interest" description="Disordered" evidence="5">
    <location>
        <begin position="1"/>
        <end position="163"/>
    </location>
</feature>
<dbReference type="SMART" id="SM01154">
    <property type="entry name" value="DUF1704"/>
    <property type="match status" value="1"/>
</dbReference>